<evidence type="ECO:0000313" key="8">
    <source>
        <dbReference type="Proteomes" id="UP000789524"/>
    </source>
</evidence>
<proteinExistence type="inferred from homology"/>
<dbReference type="AlphaFoldDB" id="A0A8J2MLD5"/>
<sequence>MPKSGYWPYQNNYADNNLTGESSILQKQVGEMEGEVKEIQMELAAIKRDRMYLTNRNKICGMDAEETIEDSSIYKNLIQRPQDNLDFAIIPQLREELIRAKNTADEERFQKEKYEQKLKDLEGKLNSICNVGTLEIKESRKFPTEDVTSLKKQIRDLTEDIEDLKQSLNEKTEQTQEYRVKYLQAQQQVEELRRQIDVIEYDNKQVSDQIQIEIQKMKMQFQEKLQELAPLPDLLKGAQIQLQEAKQLQKLAEDSSEQLSSELHRVKEKLVVAVNNLNIEKAEKSQLADDCKVLKEETEVKRKEIEELLRSVDDYKCQVLRLGEKLTLLDERYKDKSLECTQLLKDLDELRVESNRSLTRSKERSDSMRRYMQTQISEMERQLIQSRAQSRLFQKERDDVRQRMQIQINNLRENFELVEIRMRALYGQVTSLKNTYSVILTDEDDNCEFTKISTT</sequence>
<dbReference type="OrthoDB" id="9948429at2759"/>
<evidence type="ECO:0000256" key="5">
    <source>
        <dbReference type="ARBA" id="ARBA00023212"/>
    </source>
</evidence>
<feature type="coiled-coil region" evidence="6">
    <location>
        <begin position="97"/>
        <end position="209"/>
    </location>
</feature>
<keyword evidence="8" id="KW-1185">Reference proteome</keyword>
<keyword evidence="4 6" id="KW-0175">Coiled coil</keyword>
<name>A0A8J2MLD5_9NEOP</name>
<dbReference type="PANTHER" id="PTHR23162:SF10">
    <property type="entry name" value="FI13205P"/>
    <property type="match status" value="1"/>
</dbReference>
<comment type="similarity">
    <text evidence="2">Belongs to the ODF2 family.</text>
</comment>
<comment type="caution">
    <text evidence="7">The sequence shown here is derived from an EMBL/GenBank/DDBJ whole genome shotgun (WGS) entry which is preliminary data.</text>
</comment>
<organism evidence="7 8">
    <name type="scientific">Danaus chrysippus</name>
    <name type="common">African queen</name>
    <dbReference type="NCBI Taxonomy" id="151541"/>
    <lineage>
        <taxon>Eukaryota</taxon>
        <taxon>Metazoa</taxon>
        <taxon>Ecdysozoa</taxon>
        <taxon>Arthropoda</taxon>
        <taxon>Hexapoda</taxon>
        <taxon>Insecta</taxon>
        <taxon>Pterygota</taxon>
        <taxon>Neoptera</taxon>
        <taxon>Endopterygota</taxon>
        <taxon>Lepidoptera</taxon>
        <taxon>Glossata</taxon>
        <taxon>Ditrysia</taxon>
        <taxon>Papilionoidea</taxon>
        <taxon>Nymphalidae</taxon>
        <taxon>Danainae</taxon>
        <taxon>Danaini</taxon>
        <taxon>Danaina</taxon>
        <taxon>Danaus</taxon>
        <taxon>Anosia</taxon>
    </lineage>
</organism>
<dbReference type="GO" id="GO:1902017">
    <property type="term" value="P:regulation of cilium assembly"/>
    <property type="evidence" value="ECO:0007669"/>
    <property type="project" value="TreeGrafter"/>
</dbReference>
<evidence type="ECO:0000256" key="4">
    <source>
        <dbReference type="ARBA" id="ARBA00023054"/>
    </source>
</evidence>
<keyword evidence="5" id="KW-0206">Cytoskeleton</keyword>
<evidence type="ECO:0000313" key="7">
    <source>
        <dbReference type="EMBL" id="CAG9558715.1"/>
    </source>
</evidence>
<evidence type="ECO:0000256" key="2">
    <source>
        <dbReference type="ARBA" id="ARBA00009316"/>
    </source>
</evidence>
<dbReference type="EMBL" id="CAKASE010000043">
    <property type="protein sequence ID" value="CAG9558715.1"/>
    <property type="molecule type" value="Genomic_DNA"/>
</dbReference>
<keyword evidence="3" id="KW-0963">Cytoplasm</keyword>
<evidence type="ECO:0000256" key="3">
    <source>
        <dbReference type="ARBA" id="ARBA00022490"/>
    </source>
</evidence>
<feature type="coiled-coil region" evidence="6">
    <location>
        <begin position="235"/>
        <end position="353"/>
    </location>
</feature>
<gene>
    <name evidence="7" type="ORF">DCHRY22_LOCUS745</name>
</gene>
<protein>
    <submittedName>
        <fullName evidence="7">(African queen) hypothetical protein</fullName>
    </submittedName>
</protein>
<comment type="subcellular location">
    <subcellularLocation>
        <location evidence="1">Cytoplasm</location>
        <location evidence="1">Cytoskeleton</location>
        <location evidence="1">Microtubule organizing center</location>
        <location evidence="1">Centrosome</location>
    </subcellularLocation>
</comment>
<evidence type="ECO:0000256" key="6">
    <source>
        <dbReference type="SAM" id="Coils"/>
    </source>
</evidence>
<dbReference type="InterPro" id="IPR026099">
    <property type="entry name" value="Odf2-rel"/>
</dbReference>
<evidence type="ECO:0000256" key="1">
    <source>
        <dbReference type="ARBA" id="ARBA00004300"/>
    </source>
</evidence>
<dbReference type="GO" id="GO:0005813">
    <property type="term" value="C:centrosome"/>
    <property type="evidence" value="ECO:0007669"/>
    <property type="project" value="UniProtKB-SubCell"/>
</dbReference>
<accession>A0A8J2MLD5</accession>
<reference evidence="7" key="1">
    <citation type="submission" date="2021-09" db="EMBL/GenBank/DDBJ databases">
        <authorList>
            <person name="Martin H S."/>
        </authorList>
    </citation>
    <scope>NUCLEOTIDE SEQUENCE</scope>
</reference>
<dbReference type="PANTHER" id="PTHR23162">
    <property type="entry name" value="OUTER DENSE FIBER OF SPERM TAILS 2"/>
    <property type="match status" value="1"/>
</dbReference>
<dbReference type="Proteomes" id="UP000789524">
    <property type="component" value="Unassembled WGS sequence"/>
</dbReference>